<evidence type="ECO:0000313" key="2">
    <source>
        <dbReference type="EMBL" id="CAD8860992.1"/>
    </source>
</evidence>
<feature type="region of interest" description="Disordered" evidence="1">
    <location>
        <begin position="1"/>
        <end position="26"/>
    </location>
</feature>
<sequence length="138" mass="15605">MTKELVVSGSDNTSAGGTPTTMSVQSDENLSFADIVRRGSAAPAVEKPTSRVFLPPVVQKKRKSHLKMEQEQEQDVEELWHGQDGELYGHYTHSRTNMDKATWNTKLRQKVAYQSSRRAEQSSQSRHVQPQDEDAEDF</sequence>
<name>A0A7S1FD44_NOCSC</name>
<dbReference type="EMBL" id="HBFQ01049545">
    <property type="protein sequence ID" value="CAD8860992.1"/>
    <property type="molecule type" value="Transcribed_RNA"/>
</dbReference>
<proteinExistence type="predicted"/>
<gene>
    <name evidence="2" type="ORF">NSCI0253_LOCUS35347</name>
</gene>
<protein>
    <submittedName>
        <fullName evidence="2">Uncharacterized protein</fullName>
    </submittedName>
</protein>
<reference evidence="2" key="1">
    <citation type="submission" date="2021-01" db="EMBL/GenBank/DDBJ databases">
        <authorList>
            <person name="Corre E."/>
            <person name="Pelletier E."/>
            <person name="Niang G."/>
            <person name="Scheremetjew M."/>
            <person name="Finn R."/>
            <person name="Kale V."/>
            <person name="Holt S."/>
            <person name="Cochrane G."/>
            <person name="Meng A."/>
            <person name="Brown T."/>
            <person name="Cohen L."/>
        </authorList>
    </citation>
    <scope>NUCLEOTIDE SEQUENCE</scope>
</reference>
<organism evidence="2">
    <name type="scientific">Noctiluca scintillans</name>
    <name type="common">Sea sparkle</name>
    <name type="synonym">Red tide dinoflagellate</name>
    <dbReference type="NCBI Taxonomy" id="2966"/>
    <lineage>
        <taxon>Eukaryota</taxon>
        <taxon>Sar</taxon>
        <taxon>Alveolata</taxon>
        <taxon>Dinophyceae</taxon>
        <taxon>Noctilucales</taxon>
        <taxon>Noctilucaceae</taxon>
        <taxon>Noctiluca</taxon>
    </lineage>
</organism>
<feature type="region of interest" description="Disordered" evidence="1">
    <location>
        <begin position="112"/>
        <end position="138"/>
    </location>
</feature>
<accession>A0A7S1FD44</accession>
<feature type="compositionally biased region" description="Polar residues" evidence="1">
    <location>
        <begin position="9"/>
        <end position="26"/>
    </location>
</feature>
<evidence type="ECO:0000256" key="1">
    <source>
        <dbReference type="SAM" id="MobiDB-lite"/>
    </source>
</evidence>
<dbReference type="AlphaFoldDB" id="A0A7S1FD44"/>